<accession>A0ABU9PXS2</accession>
<protein>
    <submittedName>
        <fullName evidence="1">Phage regulatory CII family protein</fullName>
    </submittedName>
</protein>
<reference evidence="1 2" key="1">
    <citation type="submission" date="2024-02" db="EMBL/GenBank/DDBJ databases">
        <title>Draft genome sequence of Collimonas sp. strain H4R21, an effective mineral-weathering bacterial strain isolated from the beech rhizosphere.</title>
        <authorList>
            <person name="Morin E."/>
            <person name="Uroz S."/>
            <person name="Leveau J.H.J."/>
            <person name="Kumar R."/>
            <person name="Rey M.W."/>
            <person name="Pham J."/>
        </authorList>
    </citation>
    <scope>NUCLEOTIDE SEQUENCE [LARGE SCALE GENOMIC DNA]</scope>
    <source>
        <strain evidence="1 2">H4R21</strain>
    </source>
</reference>
<sequence length="170" mass="18999">MTKLYLEMNQHDALYKQARGYPGGLEALAQRMGISVNVLRNKLSPAISTHYASFEEVSEITELCQEARRDDALLAVRAMNWRLGLVSFQVPTASCLSDDELASNIYRVVKEIGEVANSVSGALEDRKITHVEFDLIERDFAEAMSALIEWRERVRARTVADSGPIPDAVQ</sequence>
<dbReference type="EMBL" id="JBANDC010000010">
    <property type="protein sequence ID" value="MEM4988815.1"/>
    <property type="molecule type" value="Genomic_DNA"/>
</dbReference>
<gene>
    <name evidence="1" type="ORF">V8G57_15585</name>
</gene>
<name>A0ABU9PXS2_9BURK</name>
<dbReference type="RefSeq" id="WP_342830143.1">
    <property type="nucleotide sequence ID" value="NZ_JBANDC010000010.1"/>
</dbReference>
<comment type="caution">
    <text evidence="1">The sequence shown here is derived from an EMBL/GenBank/DDBJ whole genome shotgun (WGS) entry which is preliminary data.</text>
</comment>
<proteinExistence type="predicted"/>
<dbReference type="Proteomes" id="UP001495910">
    <property type="component" value="Unassembled WGS sequence"/>
</dbReference>
<organism evidence="1 2">
    <name type="scientific">Collimonas rhizosphaerae</name>
    <dbReference type="NCBI Taxonomy" id="3126357"/>
    <lineage>
        <taxon>Bacteria</taxon>
        <taxon>Pseudomonadati</taxon>
        <taxon>Pseudomonadota</taxon>
        <taxon>Betaproteobacteria</taxon>
        <taxon>Burkholderiales</taxon>
        <taxon>Oxalobacteraceae</taxon>
        <taxon>Collimonas</taxon>
    </lineage>
</organism>
<evidence type="ECO:0000313" key="1">
    <source>
        <dbReference type="EMBL" id="MEM4988815.1"/>
    </source>
</evidence>
<dbReference type="Pfam" id="PF06892">
    <property type="entry name" value="Phage_CP76"/>
    <property type="match status" value="1"/>
</dbReference>
<dbReference type="InterPro" id="IPR009679">
    <property type="entry name" value="Phage_186_CII-like"/>
</dbReference>
<keyword evidence="2" id="KW-1185">Reference proteome</keyword>
<evidence type="ECO:0000313" key="2">
    <source>
        <dbReference type="Proteomes" id="UP001495910"/>
    </source>
</evidence>